<evidence type="ECO:0000313" key="2">
    <source>
        <dbReference type="Proteomes" id="UP001207468"/>
    </source>
</evidence>
<dbReference type="EMBL" id="JAGFNK010000032">
    <property type="protein sequence ID" value="KAI9510836.1"/>
    <property type="molecule type" value="Genomic_DNA"/>
</dbReference>
<proteinExistence type="predicted"/>
<gene>
    <name evidence="1" type="ORF">F5148DRAFT_976118</name>
</gene>
<keyword evidence="2" id="KW-1185">Reference proteome</keyword>
<comment type="caution">
    <text evidence="1">The sequence shown here is derived from an EMBL/GenBank/DDBJ whole genome shotgun (WGS) entry which is preliminary data.</text>
</comment>
<feature type="non-terminal residue" evidence="1">
    <location>
        <position position="1"/>
    </location>
</feature>
<sequence>VRPAASSSSSSSQSQNPIRTRRTSTFRHIPSRSSQTPLVSSPLSPGRDYSRTVSRTIDPNGPQRSHSRLSTVTLPNDTSQPPPTQDMPSGRATTINHPQNNATQPDRRIVTEIVDGHPPAVLLPVPVQKAPSSSPSLTPPASASPVASPSPSSTRTSTPVRQSAPYRPGFQPKGVYRPLTDEFHELRRCRRDVGRVEQTRLERRLEKLIKLHFGEDTDKKAMARPKQPKRMSSIWELDIKSIGPSDLWRGVIQNQVTAGGKADIRAAEQKITPWQNDADFSQCPLCAASFHPITNRKHHCRLCGKVVCSLPVKHPQRPVTCSLLFVSDSKSGQIEEVSEGVDYGVRRRTFSSVGHGTSRDGISPEEKFLRGVRICRECRPALLRKQYAQDRARSPTYSKLYDVFMSLEKEIEDALPQFQELLLTLSSDDHPTADASAARKRLLDAFAQYDALAKRIRALPTSGPGSSQDRVLAAVHTRSNLFLQKHMFPLQSLPRPSKSTSQQASSADVPVIDPDSQLAHALQPLLEQEALLESFIEEAKAHRKFEDAKTLKTNLHEIQAEISKVVANAHDDRFMSAQGDGKSTS</sequence>
<accession>A0ACC0UGS4</accession>
<name>A0ACC0UGS4_9AGAM</name>
<evidence type="ECO:0000313" key="1">
    <source>
        <dbReference type="EMBL" id="KAI9510836.1"/>
    </source>
</evidence>
<protein>
    <submittedName>
        <fullName evidence="1">FYVE zinc finger-domain-containing protein</fullName>
    </submittedName>
</protein>
<reference evidence="1" key="1">
    <citation type="submission" date="2021-03" db="EMBL/GenBank/DDBJ databases">
        <title>Evolutionary priming and transition to the ectomycorrhizal habit in an iconic lineage of mushroom-forming fungi: is preadaptation a requirement?</title>
        <authorList>
            <consortium name="DOE Joint Genome Institute"/>
            <person name="Looney B.P."/>
            <person name="Miyauchi S."/>
            <person name="Morin E."/>
            <person name="Drula E."/>
            <person name="Courty P.E."/>
            <person name="Chicoki N."/>
            <person name="Fauchery L."/>
            <person name="Kohler A."/>
            <person name="Kuo A."/>
            <person name="LaButti K."/>
            <person name="Pangilinan J."/>
            <person name="Lipzen A."/>
            <person name="Riley R."/>
            <person name="Andreopoulos W."/>
            <person name="He G."/>
            <person name="Johnson J."/>
            <person name="Barry K.W."/>
            <person name="Grigoriev I.V."/>
            <person name="Nagy L."/>
            <person name="Hibbett D."/>
            <person name="Henrissat B."/>
            <person name="Matheny P.B."/>
            <person name="Labbe J."/>
            <person name="Martin A.F."/>
        </authorList>
    </citation>
    <scope>NUCLEOTIDE SEQUENCE</scope>
    <source>
        <strain evidence="1">BPL698</strain>
    </source>
</reference>
<organism evidence="1 2">
    <name type="scientific">Russula earlei</name>
    <dbReference type="NCBI Taxonomy" id="71964"/>
    <lineage>
        <taxon>Eukaryota</taxon>
        <taxon>Fungi</taxon>
        <taxon>Dikarya</taxon>
        <taxon>Basidiomycota</taxon>
        <taxon>Agaricomycotina</taxon>
        <taxon>Agaricomycetes</taxon>
        <taxon>Russulales</taxon>
        <taxon>Russulaceae</taxon>
        <taxon>Russula</taxon>
    </lineage>
</organism>
<dbReference type="Proteomes" id="UP001207468">
    <property type="component" value="Unassembled WGS sequence"/>
</dbReference>